<reference evidence="6" key="1">
    <citation type="submission" date="2009-10" db="EMBL/GenBank/DDBJ databases">
        <title>Diversity of trophic interactions inside an arsenic-rich microbial ecosystem.</title>
        <authorList>
            <person name="Bertin P.N."/>
            <person name="Heinrich-Salmeron A."/>
            <person name="Pelletier E."/>
            <person name="Goulhen-Chollet F."/>
            <person name="Arsene-Ploetze F."/>
            <person name="Gallien S."/>
            <person name="Calteau A."/>
            <person name="Vallenet D."/>
            <person name="Casiot C."/>
            <person name="Chane-Woon-Ming B."/>
            <person name="Giloteaux L."/>
            <person name="Barakat M."/>
            <person name="Bonnefoy V."/>
            <person name="Bruneel O."/>
            <person name="Chandler M."/>
            <person name="Cleiss J."/>
            <person name="Duran R."/>
            <person name="Elbaz-Poulichet F."/>
            <person name="Fonknechten N."/>
            <person name="Lauga B."/>
            <person name="Mornico D."/>
            <person name="Ortet P."/>
            <person name="Schaeffer C."/>
            <person name="Siguier P."/>
            <person name="Alexander Thil Smith A."/>
            <person name="Van Dorsselaer A."/>
            <person name="Weissenbach J."/>
            <person name="Medigue C."/>
            <person name="Le Paslier D."/>
        </authorList>
    </citation>
    <scope>NUCLEOTIDE SEQUENCE</scope>
</reference>
<dbReference type="SMART" id="SM00100">
    <property type="entry name" value="cNMP"/>
    <property type="match status" value="1"/>
</dbReference>
<dbReference type="PROSITE" id="PS50042">
    <property type="entry name" value="CNMP_BINDING_3"/>
    <property type="match status" value="1"/>
</dbReference>
<dbReference type="Gene3D" id="1.10.10.10">
    <property type="entry name" value="Winged helix-like DNA-binding domain superfamily/Winged helix DNA-binding domain"/>
    <property type="match status" value="1"/>
</dbReference>
<comment type="caution">
    <text evidence="6">The sequence shown here is derived from an EMBL/GenBank/DDBJ whole genome shotgun (WGS) entry which is preliminary data.</text>
</comment>
<organism evidence="6">
    <name type="scientific">mine drainage metagenome</name>
    <dbReference type="NCBI Taxonomy" id="410659"/>
    <lineage>
        <taxon>unclassified sequences</taxon>
        <taxon>metagenomes</taxon>
        <taxon>ecological metagenomes</taxon>
    </lineage>
</organism>
<feature type="domain" description="Cyclic nucleotide-binding" evidence="4">
    <location>
        <begin position="9"/>
        <end position="129"/>
    </location>
</feature>
<dbReference type="GO" id="GO:0005829">
    <property type="term" value="C:cytosol"/>
    <property type="evidence" value="ECO:0007669"/>
    <property type="project" value="TreeGrafter"/>
</dbReference>
<evidence type="ECO:0000259" key="5">
    <source>
        <dbReference type="PROSITE" id="PS51063"/>
    </source>
</evidence>
<dbReference type="Gene3D" id="2.60.120.10">
    <property type="entry name" value="Jelly Rolls"/>
    <property type="match status" value="1"/>
</dbReference>
<dbReference type="PANTHER" id="PTHR24567:SF74">
    <property type="entry name" value="HTH-TYPE TRANSCRIPTIONAL REGULATOR ARCR"/>
    <property type="match status" value="1"/>
</dbReference>
<dbReference type="SUPFAM" id="SSF51206">
    <property type="entry name" value="cAMP-binding domain-like"/>
    <property type="match status" value="1"/>
</dbReference>
<proteinExistence type="predicted"/>
<dbReference type="InterPro" id="IPR012318">
    <property type="entry name" value="HTH_CRP"/>
</dbReference>
<dbReference type="InterPro" id="IPR050397">
    <property type="entry name" value="Env_Response_Regulators"/>
</dbReference>
<feature type="domain" description="HTH crp-type" evidence="5">
    <location>
        <begin position="143"/>
        <end position="212"/>
    </location>
</feature>
<dbReference type="SMART" id="SM00419">
    <property type="entry name" value="HTH_CRP"/>
    <property type="match status" value="1"/>
</dbReference>
<dbReference type="GO" id="GO:0003700">
    <property type="term" value="F:DNA-binding transcription factor activity"/>
    <property type="evidence" value="ECO:0007669"/>
    <property type="project" value="TreeGrafter"/>
</dbReference>
<dbReference type="Pfam" id="PF00027">
    <property type="entry name" value="cNMP_binding"/>
    <property type="match status" value="1"/>
</dbReference>
<dbReference type="CDD" id="cd00038">
    <property type="entry name" value="CAP_ED"/>
    <property type="match status" value="1"/>
</dbReference>
<dbReference type="PROSITE" id="PS51063">
    <property type="entry name" value="HTH_CRP_2"/>
    <property type="match status" value="1"/>
</dbReference>
<dbReference type="AlphaFoldDB" id="E6QH76"/>
<dbReference type="PANTHER" id="PTHR24567">
    <property type="entry name" value="CRP FAMILY TRANSCRIPTIONAL REGULATORY PROTEIN"/>
    <property type="match status" value="1"/>
</dbReference>
<gene>
    <name evidence="6" type="ORF">CARN5_3176</name>
</gene>
<evidence type="ECO:0000256" key="3">
    <source>
        <dbReference type="ARBA" id="ARBA00023163"/>
    </source>
</evidence>
<protein>
    <submittedName>
        <fullName evidence="6">Putative Fnr-like regulatory protein</fullName>
    </submittedName>
</protein>
<evidence type="ECO:0000313" key="6">
    <source>
        <dbReference type="EMBL" id="CBI06590.1"/>
    </source>
</evidence>
<keyword evidence="2" id="KW-0238">DNA-binding</keyword>
<dbReference type="InterPro" id="IPR036390">
    <property type="entry name" value="WH_DNA-bd_sf"/>
</dbReference>
<name>E6QH76_9ZZZZ</name>
<dbReference type="InterPro" id="IPR036388">
    <property type="entry name" value="WH-like_DNA-bd_sf"/>
</dbReference>
<dbReference type="InterPro" id="IPR018490">
    <property type="entry name" value="cNMP-bd_dom_sf"/>
</dbReference>
<dbReference type="InterPro" id="IPR014710">
    <property type="entry name" value="RmlC-like_jellyroll"/>
</dbReference>
<keyword evidence="1" id="KW-0805">Transcription regulation</keyword>
<dbReference type="GO" id="GO:0003677">
    <property type="term" value="F:DNA binding"/>
    <property type="evidence" value="ECO:0007669"/>
    <property type="project" value="UniProtKB-KW"/>
</dbReference>
<dbReference type="InterPro" id="IPR000595">
    <property type="entry name" value="cNMP-bd_dom"/>
</dbReference>
<evidence type="ECO:0000256" key="2">
    <source>
        <dbReference type="ARBA" id="ARBA00023125"/>
    </source>
</evidence>
<dbReference type="SUPFAM" id="SSF46785">
    <property type="entry name" value="Winged helix' DNA-binding domain"/>
    <property type="match status" value="1"/>
</dbReference>
<keyword evidence="3" id="KW-0804">Transcription</keyword>
<dbReference type="EMBL" id="CABP01000191">
    <property type="protein sequence ID" value="CBI06590.1"/>
    <property type="molecule type" value="Genomic_DNA"/>
</dbReference>
<dbReference type="CDD" id="cd00092">
    <property type="entry name" value="HTH_CRP"/>
    <property type="match status" value="1"/>
</dbReference>
<evidence type="ECO:0000256" key="1">
    <source>
        <dbReference type="ARBA" id="ARBA00023015"/>
    </source>
</evidence>
<accession>E6QH76</accession>
<sequence length="225" mass="25435">MERLRRTEIFSVWSDEDLSHLFKGARVLEMSVGQILFLEGDAATAFYFLLDGQVKLVTSAADGHEKIVDILQGGDLFAEAVAFLGYRYPVQAIAAMQSRVLEIPLTIFLVTLQQHQELMLQMLGRLSLRLRHLIMELRHLTVESADQRVAGYLLELCPSGNSPVSLLLPAKKAMIAARLGLTPETFSRVLKRLREEHLIAVEKLKIYIHRPSELRQWANGKSSTR</sequence>
<dbReference type="PRINTS" id="PR00034">
    <property type="entry name" value="HTHCRP"/>
</dbReference>
<dbReference type="Pfam" id="PF13545">
    <property type="entry name" value="HTH_Crp_2"/>
    <property type="match status" value="1"/>
</dbReference>
<evidence type="ECO:0000259" key="4">
    <source>
        <dbReference type="PROSITE" id="PS50042"/>
    </source>
</evidence>